<gene>
    <name evidence="1" type="ORF">CLIB1444_08S02146</name>
</gene>
<accession>A0ACA9YB37</accession>
<proteinExistence type="predicted"/>
<reference evidence="1" key="1">
    <citation type="submission" date="2022-06" db="EMBL/GenBank/DDBJ databases">
        <authorList>
            <person name="Legras J.-L."/>
            <person name="Devillers H."/>
            <person name="Grondin C."/>
        </authorList>
    </citation>
    <scope>NUCLEOTIDE SEQUENCE</scope>
    <source>
        <strain evidence="1">CLIB 1444</strain>
    </source>
</reference>
<dbReference type="EMBL" id="CALSDN010000008">
    <property type="protein sequence ID" value="CAH6722112.1"/>
    <property type="molecule type" value="Genomic_DNA"/>
</dbReference>
<evidence type="ECO:0000313" key="2">
    <source>
        <dbReference type="Proteomes" id="UP001152531"/>
    </source>
</evidence>
<name>A0ACA9YB37_9ASCO</name>
<sequence length="746" mass="83796">MRKAVSRIIPSRSRSSSENEGSLNSPFKIDFQSVSDFYIILDNPHNSWLPGDEVSGQIILISKKNLANVVITLSLIGFVKINASSHSKLRPIRHNLFNHTIKIYGDNATPQPQDDNQQYSNGLFKGEHRFPFIVKLPNKRVFTSIDFGKGSISYVLKASMTDSTSQNELTSNNLKKLNTINSENNSSSLLSKTKNLKFLHNSNFTSEKIINLINPIDVSSLPPPRPKKLIIKDPRANRKLSRTQSSNSTINTFNTYSTFSSNNSDPNDSISTHTRDDEGTTDAQDTPASTANGQPPLPTTNSSSNVTTVPNFNNGHLQVQFEEDHGPSTPIPSSVSYDSPKPETIKVSMTIPQRGYLRGENIPIKINVSHLRKIQDINGIILTFVRVCRLDNGPEGLFDSFRKDLSQSVIPLYVDPVTLKSEIKSNIRVPADAFPTISGCPLVSFQYFVEVLINLSGKSVLLDVNDTAKPSSSENGHPSPLIDFQNQSSANVNEDNDNNNEAKTLNEFKRQFQYLSGSFDFNQKERSSFINTDKYKRMKKFLQLTSEVIIGTHRSPNFNSTTNRMDIQDSNSPASHRSSTSSNSPAQPLHQQTQIQPSIPEVEPIEFNNISHDNELDNSIPNYDEVNVNLIPMPNLQLTEKERVKAHETSLLPSEPQIDLQEESPESISPIERDDGMLMDGESQPEVQDLQEIQQHQEQEQEQEQQDYQMHDNFNFFEISNNETIDYVPNYEKSTNDQLVESQPNP</sequence>
<evidence type="ECO:0000313" key="1">
    <source>
        <dbReference type="EMBL" id="CAH6722112.1"/>
    </source>
</evidence>
<comment type="caution">
    <text evidence="1">The sequence shown here is derived from an EMBL/GenBank/DDBJ whole genome shotgun (WGS) entry which is preliminary data.</text>
</comment>
<organism evidence="1 2">
    <name type="scientific">[Candida] jaroonii</name>
    <dbReference type="NCBI Taxonomy" id="467808"/>
    <lineage>
        <taxon>Eukaryota</taxon>
        <taxon>Fungi</taxon>
        <taxon>Dikarya</taxon>
        <taxon>Ascomycota</taxon>
        <taxon>Saccharomycotina</taxon>
        <taxon>Pichiomycetes</taxon>
        <taxon>Debaryomycetaceae</taxon>
        <taxon>Yamadazyma</taxon>
    </lineage>
</organism>
<dbReference type="Proteomes" id="UP001152531">
    <property type="component" value="Unassembled WGS sequence"/>
</dbReference>
<keyword evidence="2" id="KW-1185">Reference proteome</keyword>
<protein>
    <submittedName>
        <fullName evidence="1">PH-response regulator protein palF/RIM8</fullName>
    </submittedName>
</protein>